<accession>A0A9D1DPU3</accession>
<feature type="transmembrane region" description="Helical" evidence="1">
    <location>
        <begin position="365"/>
        <end position="389"/>
    </location>
</feature>
<gene>
    <name evidence="2" type="ORF">IAA54_03585</name>
</gene>
<evidence type="ECO:0000313" key="3">
    <source>
        <dbReference type="Proteomes" id="UP000886785"/>
    </source>
</evidence>
<dbReference type="NCBIfam" id="TIGR04370">
    <property type="entry name" value="glyco_rpt_poly"/>
    <property type="match status" value="1"/>
</dbReference>
<feature type="transmembrane region" description="Helical" evidence="1">
    <location>
        <begin position="33"/>
        <end position="53"/>
    </location>
</feature>
<keyword evidence="1" id="KW-0472">Membrane</keyword>
<sequence length="453" mass="51375">MLRVAVVLIGLVLSLLLFRKAAGTLHIGKINLISYTMYLFLLQTYAGASLVYLGDRNHYTMNYIMNDSSFDIMFYSVLLTALLFPLSIRVLYGIMNVDIRVRYREYLEKPVEIRSERPMFWILSVTGFICCLFLLIYIIKIGYFPLLRLVYKPAGFDFGIERQRISSITVINSYVTNVVIGTGIPLLSYMAFAYALALKKKFWWWALTFVLFGASIVEETLNFEKSPVVFYLFVMLLILMYSRGGLKTKTVVLFGICAAVIIVFIYTEQGYSFFSGDSNFYNGPVGRVLFTQVGTLAMHFDLFPFMFPFLGGRSLSPTAMSLLGIDGSYVRSGKLVMDYYGSDKVYDGTGGVMNTVFIGEAYANFGWIGMILGIVYVAVLMGLLFWMFLKIRKNPWNLAIACMLTGKLALASQGGFTDFIYNFQTILLLLLIPIGHFAPIVWKKLYHREKRGA</sequence>
<protein>
    <submittedName>
        <fullName evidence="2">Oligosaccharide repeat unit polymerase</fullName>
    </submittedName>
</protein>
<feature type="transmembrane region" description="Helical" evidence="1">
    <location>
        <begin position="228"/>
        <end position="244"/>
    </location>
</feature>
<keyword evidence="1" id="KW-1133">Transmembrane helix</keyword>
<feature type="transmembrane region" description="Helical" evidence="1">
    <location>
        <begin position="419"/>
        <end position="442"/>
    </location>
</feature>
<comment type="caution">
    <text evidence="2">The sequence shown here is derived from an EMBL/GenBank/DDBJ whole genome shotgun (WGS) entry which is preliminary data.</text>
</comment>
<name>A0A9D1DPU3_9FIRM</name>
<evidence type="ECO:0000313" key="2">
    <source>
        <dbReference type="EMBL" id="HIR56728.1"/>
    </source>
</evidence>
<dbReference type="AlphaFoldDB" id="A0A9D1DPU3"/>
<feature type="transmembrane region" description="Helical" evidence="1">
    <location>
        <begin position="250"/>
        <end position="267"/>
    </location>
</feature>
<keyword evidence="1" id="KW-0812">Transmembrane</keyword>
<feature type="transmembrane region" description="Helical" evidence="1">
    <location>
        <begin position="288"/>
        <end position="310"/>
    </location>
</feature>
<feature type="transmembrane region" description="Helical" evidence="1">
    <location>
        <begin position="74"/>
        <end position="95"/>
    </location>
</feature>
<reference evidence="2" key="1">
    <citation type="submission" date="2020-10" db="EMBL/GenBank/DDBJ databases">
        <authorList>
            <person name="Gilroy R."/>
        </authorList>
    </citation>
    <scope>NUCLEOTIDE SEQUENCE</scope>
    <source>
        <strain evidence="2">ChiSjej1B19-7085</strain>
    </source>
</reference>
<feature type="transmembrane region" description="Helical" evidence="1">
    <location>
        <begin position="202"/>
        <end position="221"/>
    </location>
</feature>
<reference evidence="2" key="2">
    <citation type="journal article" date="2021" name="PeerJ">
        <title>Extensive microbial diversity within the chicken gut microbiome revealed by metagenomics and culture.</title>
        <authorList>
            <person name="Gilroy R."/>
            <person name="Ravi A."/>
            <person name="Getino M."/>
            <person name="Pursley I."/>
            <person name="Horton D.L."/>
            <person name="Alikhan N.F."/>
            <person name="Baker D."/>
            <person name="Gharbi K."/>
            <person name="Hall N."/>
            <person name="Watson M."/>
            <person name="Adriaenssens E.M."/>
            <person name="Foster-Nyarko E."/>
            <person name="Jarju S."/>
            <person name="Secka A."/>
            <person name="Antonio M."/>
            <person name="Oren A."/>
            <person name="Chaudhuri R.R."/>
            <person name="La Ragione R."/>
            <person name="Hildebrand F."/>
            <person name="Pallen M.J."/>
        </authorList>
    </citation>
    <scope>NUCLEOTIDE SEQUENCE</scope>
    <source>
        <strain evidence="2">ChiSjej1B19-7085</strain>
    </source>
</reference>
<dbReference type="Proteomes" id="UP000886785">
    <property type="component" value="Unassembled WGS sequence"/>
</dbReference>
<proteinExistence type="predicted"/>
<organism evidence="2 3">
    <name type="scientific">Candidatus Gallacutalibacter pullicola</name>
    <dbReference type="NCBI Taxonomy" id="2840830"/>
    <lineage>
        <taxon>Bacteria</taxon>
        <taxon>Bacillati</taxon>
        <taxon>Bacillota</taxon>
        <taxon>Clostridia</taxon>
        <taxon>Eubacteriales</taxon>
        <taxon>Candidatus Gallacutalibacter</taxon>
    </lineage>
</organism>
<feature type="transmembrane region" description="Helical" evidence="1">
    <location>
        <begin position="174"/>
        <end position="196"/>
    </location>
</feature>
<feature type="transmembrane region" description="Helical" evidence="1">
    <location>
        <begin position="119"/>
        <end position="139"/>
    </location>
</feature>
<dbReference type="EMBL" id="DVHF01000040">
    <property type="protein sequence ID" value="HIR56728.1"/>
    <property type="molecule type" value="Genomic_DNA"/>
</dbReference>
<evidence type="ECO:0000256" key="1">
    <source>
        <dbReference type="SAM" id="Phobius"/>
    </source>
</evidence>